<dbReference type="InterPro" id="IPR036388">
    <property type="entry name" value="WH-like_DNA-bd_sf"/>
</dbReference>
<dbReference type="InterPro" id="IPR050679">
    <property type="entry name" value="Bact_HTH_transcr_reg"/>
</dbReference>
<dbReference type="InterPro" id="IPR036390">
    <property type="entry name" value="WH_DNA-bd_sf"/>
</dbReference>
<dbReference type="Proteomes" id="UP001596496">
    <property type="component" value="Unassembled WGS sequence"/>
</dbReference>
<dbReference type="InterPro" id="IPR000524">
    <property type="entry name" value="Tscrpt_reg_HTH_GntR"/>
</dbReference>
<organism evidence="5 6">
    <name type="scientific">Sphaerisporangium rhizosphaerae</name>
    <dbReference type="NCBI Taxonomy" id="2269375"/>
    <lineage>
        <taxon>Bacteria</taxon>
        <taxon>Bacillati</taxon>
        <taxon>Actinomycetota</taxon>
        <taxon>Actinomycetes</taxon>
        <taxon>Streptosporangiales</taxon>
        <taxon>Streptosporangiaceae</taxon>
        <taxon>Sphaerisporangium</taxon>
    </lineage>
</organism>
<evidence type="ECO:0000259" key="4">
    <source>
        <dbReference type="PROSITE" id="PS50949"/>
    </source>
</evidence>
<evidence type="ECO:0000256" key="1">
    <source>
        <dbReference type="ARBA" id="ARBA00023015"/>
    </source>
</evidence>
<gene>
    <name evidence="5" type="ORF">ACFQSB_08275</name>
</gene>
<feature type="domain" description="HTH gntR-type" evidence="4">
    <location>
        <begin position="9"/>
        <end position="76"/>
    </location>
</feature>
<dbReference type="CDD" id="cd07377">
    <property type="entry name" value="WHTH_GntR"/>
    <property type="match status" value="1"/>
</dbReference>
<protein>
    <submittedName>
        <fullName evidence="5">GntR family transcriptional regulator</fullName>
    </submittedName>
</protein>
<dbReference type="SUPFAM" id="SSF46785">
    <property type="entry name" value="Winged helix' DNA-binding domain"/>
    <property type="match status" value="1"/>
</dbReference>
<keyword evidence="1" id="KW-0805">Transcription regulation</keyword>
<evidence type="ECO:0000256" key="3">
    <source>
        <dbReference type="ARBA" id="ARBA00023163"/>
    </source>
</evidence>
<dbReference type="PANTHER" id="PTHR44846">
    <property type="entry name" value="MANNOSYL-D-GLYCERATE TRANSPORT/METABOLISM SYSTEM REPRESSOR MNGR-RELATED"/>
    <property type="match status" value="1"/>
</dbReference>
<accession>A0ABW2NXR3</accession>
<dbReference type="RefSeq" id="WP_380825361.1">
    <property type="nucleotide sequence ID" value="NZ_JBHTCG010000004.1"/>
</dbReference>
<evidence type="ECO:0000313" key="5">
    <source>
        <dbReference type="EMBL" id="MFC7382198.1"/>
    </source>
</evidence>
<keyword evidence="6" id="KW-1185">Reference proteome</keyword>
<comment type="caution">
    <text evidence="5">The sequence shown here is derived from an EMBL/GenBank/DDBJ whole genome shotgun (WGS) entry which is preliminary data.</text>
</comment>
<dbReference type="PANTHER" id="PTHR44846:SF17">
    <property type="entry name" value="GNTR-FAMILY TRANSCRIPTIONAL REGULATOR"/>
    <property type="match status" value="1"/>
</dbReference>
<keyword evidence="3" id="KW-0804">Transcription</keyword>
<reference evidence="6" key="1">
    <citation type="journal article" date="2019" name="Int. J. Syst. Evol. Microbiol.">
        <title>The Global Catalogue of Microorganisms (GCM) 10K type strain sequencing project: providing services to taxonomists for standard genome sequencing and annotation.</title>
        <authorList>
            <consortium name="The Broad Institute Genomics Platform"/>
            <consortium name="The Broad Institute Genome Sequencing Center for Infectious Disease"/>
            <person name="Wu L."/>
            <person name="Ma J."/>
        </authorList>
    </citation>
    <scope>NUCLEOTIDE SEQUENCE [LARGE SCALE GENOMIC DNA]</scope>
    <source>
        <strain evidence="6">CECT 7649</strain>
    </source>
</reference>
<proteinExistence type="predicted"/>
<name>A0ABW2NXR3_9ACTN</name>
<dbReference type="Gene3D" id="1.10.10.10">
    <property type="entry name" value="Winged helix-like DNA-binding domain superfamily/Winged helix DNA-binding domain"/>
    <property type="match status" value="1"/>
</dbReference>
<sequence length="124" mass="13575">MSRNPDDPRPEYVQIADDLRAAITSGRLKPGEKLPSRAKLAEEYGVATGTLNQAIQQLIRDGVLSAWQRGTFVRQAPAQEATASPEYTAIMSEIRVLRDDLVRMGDRLSRLEGLVDGPAEDSPA</sequence>
<dbReference type="EMBL" id="JBHTCG010000004">
    <property type="protein sequence ID" value="MFC7382198.1"/>
    <property type="molecule type" value="Genomic_DNA"/>
</dbReference>
<dbReference type="PROSITE" id="PS50949">
    <property type="entry name" value="HTH_GNTR"/>
    <property type="match status" value="1"/>
</dbReference>
<keyword evidence="2" id="KW-0238">DNA-binding</keyword>
<evidence type="ECO:0000256" key="2">
    <source>
        <dbReference type="ARBA" id="ARBA00023125"/>
    </source>
</evidence>
<dbReference type="SMART" id="SM00345">
    <property type="entry name" value="HTH_GNTR"/>
    <property type="match status" value="1"/>
</dbReference>
<evidence type="ECO:0000313" key="6">
    <source>
        <dbReference type="Proteomes" id="UP001596496"/>
    </source>
</evidence>
<dbReference type="Pfam" id="PF00392">
    <property type="entry name" value="GntR"/>
    <property type="match status" value="1"/>
</dbReference>